<name>A0A0E9RH99_ANGAN</name>
<protein>
    <submittedName>
        <fullName evidence="1">Uncharacterized protein</fullName>
    </submittedName>
</protein>
<accession>A0A0E9RH99</accession>
<dbReference type="EMBL" id="GBXM01080051">
    <property type="protein sequence ID" value="JAH28526.1"/>
    <property type="molecule type" value="Transcribed_RNA"/>
</dbReference>
<dbReference type="AlphaFoldDB" id="A0A0E9RH99"/>
<reference evidence="1" key="1">
    <citation type="submission" date="2014-11" db="EMBL/GenBank/DDBJ databases">
        <authorList>
            <person name="Amaro Gonzalez C."/>
        </authorList>
    </citation>
    <scope>NUCLEOTIDE SEQUENCE</scope>
</reference>
<reference evidence="1" key="2">
    <citation type="journal article" date="2015" name="Fish Shellfish Immunol.">
        <title>Early steps in the European eel (Anguilla anguilla)-Vibrio vulnificus interaction in the gills: Role of the RtxA13 toxin.</title>
        <authorList>
            <person name="Callol A."/>
            <person name="Pajuelo D."/>
            <person name="Ebbesson L."/>
            <person name="Teles M."/>
            <person name="MacKenzie S."/>
            <person name="Amaro C."/>
        </authorList>
    </citation>
    <scope>NUCLEOTIDE SEQUENCE</scope>
</reference>
<sequence length="42" mass="4628">MFPLKHCDFICYALDGTQAHSMEHGLVCLDGTSPNFSFSGHI</sequence>
<evidence type="ECO:0000313" key="1">
    <source>
        <dbReference type="EMBL" id="JAH28526.1"/>
    </source>
</evidence>
<proteinExistence type="predicted"/>
<organism evidence="1">
    <name type="scientific">Anguilla anguilla</name>
    <name type="common">European freshwater eel</name>
    <name type="synonym">Muraena anguilla</name>
    <dbReference type="NCBI Taxonomy" id="7936"/>
    <lineage>
        <taxon>Eukaryota</taxon>
        <taxon>Metazoa</taxon>
        <taxon>Chordata</taxon>
        <taxon>Craniata</taxon>
        <taxon>Vertebrata</taxon>
        <taxon>Euteleostomi</taxon>
        <taxon>Actinopterygii</taxon>
        <taxon>Neopterygii</taxon>
        <taxon>Teleostei</taxon>
        <taxon>Anguilliformes</taxon>
        <taxon>Anguillidae</taxon>
        <taxon>Anguilla</taxon>
    </lineage>
</organism>